<feature type="transmembrane region" description="Helical" evidence="5">
    <location>
        <begin position="39"/>
        <end position="60"/>
    </location>
</feature>
<comment type="caution">
    <text evidence="7">The sequence shown here is derived from an EMBL/GenBank/DDBJ whole genome shotgun (WGS) entry which is preliminary data.</text>
</comment>
<keyword evidence="8" id="KW-1185">Reference proteome</keyword>
<keyword evidence="4 5" id="KW-0472">Membrane</keyword>
<evidence type="ECO:0000259" key="6">
    <source>
        <dbReference type="Pfam" id="PF01545"/>
    </source>
</evidence>
<dbReference type="PANTHER" id="PTHR11562:SF17">
    <property type="entry name" value="RE54080P-RELATED"/>
    <property type="match status" value="1"/>
</dbReference>
<dbReference type="EMBL" id="JACJTB010000039">
    <property type="protein sequence ID" value="MBD2597246.1"/>
    <property type="molecule type" value="Genomic_DNA"/>
</dbReference>
<dbReference type="PANTHER" id="PTHR11562">
    <property type="entry name" value="CATION EFFLUX PROTEIN/ ZINC TRANSPORTER"/>
    <property type="match status" value="1"/>
</dbReference>
<protein>
    <submittedName>
        <fullName evidence="7">Cation transporter</fullName>
    </submittedName>
</protein>
<feature type="transmembrane region" description="Helical" evidence="5">
    <location>
        <begin position="174"/>
        <end position="200"/>
    </location>
</feature>
<comment type="subcellular location">
    <subcellularLocation>
        <location evidence="1">Membrane</location>
        <topology evidence="1">Multi-pass membrane protein</topology>
    </subcellularLocation>
</comment>
<evidence type="ECO:0000256" key="3">
    <source>
        <dbReference type="ARBA" id="ARBA00022989"/>
    </source>
</evidence>
<name>A0ABR8G225_9NOSO</name>
<dbReference type="SUPFAM" id="SSF161111">
    <property type="entry name" value="Cation efflux protein transmembrane domain-like"/>
    <property type="match status" value="1"/>
</dbReference>
<evidence type="ECO:0000256" key="5">
    <source>
        <dbReference type="SAM" id="Phobius"/>
    </source>
</evidence>
<accession>A0ABR8G225</accession>
<feature type="transmembrane region" description="Helical" evidence="5">
    <location>
        <begin position="72"/>
        <end position="90"/>
    </location>
</feature>
<keyword evidence="3 5" id="KW-1133">Transmembrane helix</keyword>
<reference evidence="7 8" key="1">
    <citation type="journal article" date="2020" name="ISME J.">
        <title>Comparative genomics reveals insights into cyanobacterial evolution and habitat adaptation.</title>
        <authorList>
            <person name="Chen M.Y."/>
            <person name="Teng W.K."/>
            <person name="Zhao L."/>
            <person name="Hu C.X."/>
            <person name="Zhou Y.K."/>
            <person name="Han B.P."/>
            <person name="Song L.R."/>
            <person name="Shu W.S."/>
        </authorList>
    </citation>
    <scope>NUCLEOTIDE SEQUENCE [LARGE SCALE GENOMIC DNA]</scope>
    <source>
        <strain evidence="7 8">FACHB-130</strain>
    </source>
</reference>
<feature type="transmembrane region" description="Helical" evidence="5">
    <location>
        <begin position="102"/>
        <end position="123"/>
    </location>
</feature>
<evidence type="ECO:0000313" key="7">
    <source>
        <dbReference type="EMBL" id="MBD2597246.1"/>
    </source>
</evidence>
<dbReference type="InterPro" id="IPR050681">
    <property type="entry name" value="CDF/SLC30A"/>
</dbReference>
<dbReference type="Pfam" id="PF01545">
    <property type="entry name" value="Cation_efflux"/>
    <property type="match status" value="1"/>
</dbReference>
<proteinExistence type="predicted"/>
<gene>
    <name evidence="7" type="ORF">H6G74_23400</name>
</gene>
<keyword evidence="2 5" id="KW-0812">Transmembrane</keyword>
<dbReference type="NCBIfam" id="TIGR01297">
    <property type="entry name" value="CDF"/>
    <property type="match status" value="1"/>
</dbReference>
<dbReference type="Gene3D" id="1.20.1510.10">
    <property type="entry name" value="Cation efflux protein transmembrane domain"/>
    <property type="match status" value="1"/>
</dbReference>
<feature type="transmembrane region" description="Helical" evidence="5">
    <location>
        <begin position="206"/>
        <end position="224"/>
    </location>
</feature>
<dbReference type="InterPro" id="IPR002524">
    <property type="entry name" value="Cation_efflux"/>
</dbReference>
<feature type="domain" description="Cation efflux protein transmembrane" evidence="6">
    <location>
        <begin position="40"/>
        <end position="228"/>
    </location>
</feature>
<dbReference type="InterPro" id="IPR058533">
    <property type="entry name" value="Cation_efflux_TM"/>
</dbReference>
<evidence type="ECO:0000313" key="8">
    <source>
        <dbReference type="Proteomes" id="UP000603457"/>
    </source>
</evidence>
<evidence type="ECO:0000256" key="2">
    <source>
        <dbReference type="ARBA" id="ARBA00022692"/>
    </source>
</evidence>
<sequence>MMLSEGEYLTDSVLLERNSSTYIRSDSMQSSQVKQKFQALWTALVLLSVFFCVELSAGIWSHSLSLLADAEHILSDVAALGLALVASWLSQSISKHNVLGRYRLDILAALVNGISLACIAGWIVKEALERLQSPDVEILGIPMLTTALIGLGINSFNALYLHGCSHQDLNIRGAFLHLLADVASSVGAVLAAIAVIWLNWTWADGVISLLVATLIAIFAAYLVIQSIKCLRGQITDITNAACMCSLPAEECSDRAQAEKILFPSLEEMIR</sequence>
<evidence type="ECO:0000256" key="4">
    <source>
        <dbReference type="ARBA" id="ARBA00023136"/>
    </source>
</evidence>
<dbReference type="Proteomes" id="UP000603457">
    <property type="component" value="Unassembled WGS sequence"/>
</dbReference>
<evidence type="ECO:0000256" key="1">
    <source>
        <dbReference type="ARBA" id="ARBA00004141"/>
    </source>
</evidence>
<organism evidence="7 8">
    <name type="scientific">Nostoc spongiaeforme FACHB-130</name>
    <dbReference type="NCBI Taxonomy" id="1357510"/>
    <lineage>
        <taxon>Bacteria</taxon>
        <taxon>Bacillati</taxon>
        <taxon>Cyanobacteriota</taxon>
        <taxon>Cyanophyceae</taxon>
        <taxon>Nostocales</taxon>
        <taxon>Nostocaceae</taxon>
        <taxon>Nostoc</taxon>
    </lineage>
</organism>
<dbReference type="InterPro" id="IPR027469">
    <property type="entry name" value="Cation_efflux_TMD_sf"/>
</dbReference>
<feature type="transmembrane region" description="Helical" evidence="5">
    <location>
        <begin position="143"/>
        <end position="162"/>
    </location>
</feature>